<dbReference type="Pfam" id="PF07883">
    <property type="entry name" value="Cupin_2"/>
    <property type="match status" value="1"/>
</dbReference>
<dbReference type="AlphaFoldDB" id="A0A317JU80"/>
<evidence type="ECO:0000259" key="1">
    <source>
        <dbReference type="Pfam" id="PF07883"/>
    </source>
</evidence>
<comment type="caution">
    <text evidence="2">The sequence shown here is derived from an EMBL/GenBank/DDBJ whole genome shotgun (WGS) entry which is preliminary data.</text>
</comment>
<dbReference type="PANTHER" id="PTHR36114:SF1">
    <property type="entry name" value="16.7 KDA PROTEIN IN WHIE LOCUS"/>
    <property type="match status" value="1"/>
</dbReference>
<name>A0A317JU80_9BACT</name>
<accession>A0A317JU80</accession>
<dbReference type="InterPro" id="IPR011051">
    <property type="entry name" value="RmlC_Cupin_sf"/>
</dbReference>
<reference evidence="2 3" key="1">
    <citation type="submission" date="2018-02" db="EMBL/GenBank/DDBJ databases">
        <title>Genomic Reconstructions from Amazon Rainforest and Pasture Soil Reveal Novel Insights into the Physiology of Candidate Phyla in Tropical Sites.</title>
        <authorList>
            <person name="Kroeger M.E."/>
            <person name="Delmont T."/>
            <person name="Eren A.M."/>
            <person name="Guo J."/>
            <person name="Meyer K.M."/>
            <person name="Khan K."/>
            <person name="Rodrigues J.L.M."/>
            <person name="Bohannan B.J.M."/>
            <person name="Tringe S."/>
            <person name="Borges C.D."/>
            <person name="Tiedje J."/>
            <person name="Tsai S.M."/>
            <person name="Nusslein K."/>
        </authorList>
    </citation>
    <scope>NUCLEOTIDE SEQUENCE [LARGE SCALE GENOMIC DNA]</scope>
    <source>
        <strain evidence="2">Amazon FNV 2010 28 9</strain>
    </source>
</reference>
<dbReference type="Gene3D" id="2.60.120.10">
    <property type="entry name" value="Jelly Rolls"/>
    <property type="match status" value="1"/>
</dbReference>
<dbReference type="SUPFAM" id="SSF51182">
    <property type="entry name" value="RmlC-like cupins"/>
    <property type="match status" value="1"/>
</dbReference>
<dbReference type="EMBL" id="PSRQ01000010">
    <property type="protein sequence ID" value="PWU24138.1"/>
    <property type="molecule type" value="Genomic_DNA"/>
</dbReference>
<evidence type="ECO:0000313" key="2">
    <source>
        <dbReference type="EMBL" id="PWU24138.1"/>
    </source>
</evidence>
<dbReference type="InterPro" id="IPR014710">
    <property type="entry name" value="RmlC-like_jellyroll"/>
</dbReference>
<dbReference type="Proteomes" id="UP000246104">
    <property type="component" value="Unassembled WGS sequence"/>
</dbReference>
<dbReference type="InterPro" id="IPR052044">
    <property type="entry name" value="PKS_Associated_Protein"/>
</dbReference>
<protein>
    <recommendedName>
        <fullName evidence="1">Cupin type-2 domain-containing protein</fullName>
    </recommendedName>
</protein>
<feature type="domain" description="Cupin type-2" evidence="1">
    <location>
        <begin position="48"/>
        <end position="109"/>
    </location>
</feature>
<proteinExistence type="predicted"/>
<dbReference type="PANTHER" id="PTHR36114">
    <property type="entry name" value="16.7 KDA PROTEIN IN WHIE LOCUS"/>
    <property type="match status" value="1"/>
</dbReference>
<gene>
    <name evidence="2" type="ORF">C5B42_00555</name>
</gene>
<evidence type="ECO:0000313" key="3">
    <source>
        <dbReference type="Proteomes" id="UP000246104"/>
    </source>
</evidence>
<dbReference type="InterPro" id="IPR013096">
    <property type="entry name" value="Cupin_2"/>
</dbReference>
<organism evidence="2 3">
    <name type="scientific">Candidatus Cerribacteria bacterium 'Amazon FNV 2010 28 9'</name>
    <dbReference type="NCBI Taxonomy" id="2081795"/>
    <lineage>
        <taxon>Bacteria</taxon>
        <taxon>Candidatus Cerribacteria</taxon>
    </lineage>
</organism>
<sequence length="119" mass="13435">MEVPHFNVHKTKHTTTHDGTVSLVRLIQSDPSCMAKIATMNYAWLDKDGELKPHLHPDSVEYFFFLQGLGSIQIGDVTLGVESGDFVTVPMNTLHTLKNSQEEQLIFLTLRAIVQQQEE</sequence>